<accession>C2CFX0</accession>
<dbReference type="RefSeq" id="WP_004836076.1">
    <property type="nucleotide sequence ID" value="NZ_GG666295.1"/>
</dbReference>
<name>C2CFX0_9FIRM</name>
<protein>
    <recommendedName>
        <fullName evidence="3">Chloramphenicol resistance protein</fullName>
    </recommendedName>
</protein>
<gene>
    <name evidence="1" type="ORF">HMPREF0077_0380</name>
</gene>
<dbReference type="EMBL" id="ACGC01000014">
    <property type="protein sequence ID" value="EEI83498.1"/>
    <property type="molecule type" value="Genomic_DNA"/>
</dbReference>
<dbReference type="eggNOG" id="ENOG5032TS2">
    <property type="taxonomic scope" value="Bacteria"/>
</dbReference>
<sequence length="143" mass="16640">MKSIIESIREYFLDCDLLDSEARLNVDFLGDQPIEYGIYTEPITPLIKKYVDGDELKQFGFIFTTRNYMDGDTVTQLENSAFFDKLVNWIEERNYKKIFPKLDGDKYPLKLEIVTNGYLSSAETGSGQYQIQMRLVYMEVNNG</sequence>
<dbReference type="HOGENOM" id="CLU_144705_0_0_9"/>
<dbReference type="AlphaFoldDB" id="C2CFX0"/>
<comment type="caution">
    <text evidence="1">The sequence shown here is derived from an EMBL/GenBank/DDBJ whole genome shotgun (WGS) entry which is preliminary data.</text>
</comment>
<evidence type="ECO:0000313" key="1">
    <source>
        <dbReference type="EMBL" id="EEI83498.1"/>
    </source>
</evidence>
<reference evidence="1 2" key="1">
    <citation type="submission" date="2009-01" db="EMBL/GenBank/DDBJ databases">
        <authorList>
            <person name="Qin X."/>
            <person name="Bachman B."/>
            <person name="Battles P."/>
            <person name="Bell A."/>
            <person name="Bess C."/>
            <person name="Bickham C."/>
            <person name="Chaboub L."/>
            <person name="Chen D."/>
            <person name="Coyle M."/>
            <person name="Deiros D.R."/>
            <person name="Dinh H."/>
            <person name="Forbes L."/>
            <person name="Fowler G."/>
            <person name="Francisco L."/>
            <person name="Fu Q."/>
            <person name="Gubbala S."/>
            <person name="Hale W."/>
            <person name="Han Y."/>
            <person name="Hemphill L."/>
            <person name="Highlander S.K."/>
            <person name="Hirani K."/>
            <person name="Hogues M."/>
            <person name="Jackson L."/>
            <person name="Jakkamsetti A."/>
            <person name="Javaid M."/>
            <person name="Jiang H."/>
            <person name="Korchina V."/>
            <person name="Kovar C."/>
            <person name="Lara F."/>
            <person name="Lee S."/>
            <person name="Mata R."/>
            <person name="Mathew T."/>
            <person name="Moen C."/>
            <person name="Morales K."/>
            <person name="Munidasa M."/>
            <person name="Nazareth L."/>
            <person name="Ngo R."/>
            <person name="Nguyen L."/>
            <person name="Okwuonu G."/>
            <person name="Ongeri F."/>
            <person name="Patil S."/>
            <person name="Petrosino J."/>
            <person name="Pham C."/>
            <person name="Pham P."/>
            <person name="Pu L.-L."/>
            <person name="Puazo M."/>
            <person name="Raj R."/>
            <person name="Reid J."/>
            <person name="Rouhana J."/>
            <person name="Saada N."/>
            <person name="Shang Y."/>
            <person name="Simmons D."/>
            <person name="Thornton R."/>
            <person name="Warren J."/>
            <person name="Weissenberger G."/>
            <person name="Zhang J."/>
            <person name="Zhang L."/>
            <person name="Zhou C."/>
            <person name="Zhu D."/>
            <person name="Muzny D."/>
            <person name="Worley K."/>
            <person name="Gibbs R."/>
        </authorList>
    </citation>
    <scope>NUCLEOTIDE SEQUENCE [LARGE SCALE GENOMIC DNA]</scope>
    <source>
        <strain evidence="1 2">ATCC 35098</strain>
    </source>
</reference>
<proteinExistence type="predicted"/>
<evidence type="ECO:0000313" key="2">
    <source>
        <dbReference type="Proteomes" id="UP000003744"/>
    </source>
</evidence>
<evidence type="ECO:0008006" key="3">
    <source>
        <dbReference type="Google" id="ProtNLM"/>
    </source>
</evidence>
<organism evidence="1 2">
    <name type="scientific">Anaerococcus tetradius ATCC 35098</name>
    <dbReference type="NCBI Taxonomy" id="525255"/>
    <lineage>
        <taxon>Bacteria</taxon>
        <taxon>Bacillati</taxon>
        <taxon>Bacillota</taxon>
        <taxon>Tissierellia</taxon>
        <taxon>Tissierellales</taxon>
        <taxon>Peptoniphilaceae</taxon>
        <taxon>Anaerococcus</taxon>
    </lineage>
</organism>
<dbReference type="Proteomes" id="UP000003744">
    <property type="component" value="Unassembled WGS sequence"/>
</dbReference>